<reference evidence="2" key="1">
    <citation type="journal article" date="2019" name="Int. J. Syst. Evol. Microbiol.">
        <title>The Global Catalogue of Microorganisms (GCM) 10K type strain sequencing project: providing services to taxonomists for standard genome sequencing and annotation.</title>
        <authorList>
            <consortium name="The Broad Institute Genomics Platform"/>
            <consortium name="The Broad Institute Genome Sequencing Center for Infectious Disease"/>
            <person name="Wu L."/>
            <person name="Ma J."/>
        </authorList>
    </citation>
    <scope>NUCLEOTIDE SEQUENCE [LARGE SCALE GENOMIC DNA]</scope>
    <source>
        <strain evidence="2">CCUG 42722</strain>
    </source>
</reference>
<accession>A0ABV9HH44</accession>
<dbReference type="Proteomes" id="UP001596011">
    <property type="component" value="Unassembled WGS sequence"/>
</dbReference>
<comment type="caution">
    <text evidence="1">The sequence shown here is derived from an EMBL/GenBank/DDBJ whole genome shotgun (WGS) entry which is preliminary data.</text>
</comment>
<gene>
    <name evidence="1" type="ORF">ACFO6V_15210</name>
</gene>
<dbReference type="InterPro" id="IPR045436">
    <property type="entry name" value="DUF6507"/>
</dbReference>
<protein>
    <submittedName>
        <fullName evidence="1">DUF6507 family protein</fullName>
    </submittedName>
</protein>
<evidence type="ECO:0000313" key="2">
    <source>
        <dbReference type="Proteomes" id="UP001596011"/>
    </source>
</evidence>
<evidence type="ECO:0000313" key="1">
    <source>
        <dbReference type="EMBL" id="MFC4629594.1"/>
    </source>
</evidence>
<dbReference type="Pfam" id="PF20117">
    <property type="entry name" value="DUF6507"/>
    <property type="match status" value="1"/>
</dbReference>
<organism evidence="1 2">
    <name type="scientific">Promicromonospora alba</name>
    <dbReference type="NCBI Taxonomy" id="1616110"/>
    <lineage>
        <taxon>Bacteria</taxon>
        <taxon>Bacillati</taxon>
        <taxon>Actinomycetota</taxon>
        <taxon>Actinomycetes</taxon>
        <taxon>Micrococcales</taxon>
        <taxon>Promicromonosporaceae</taxon>
        <taxon>Promicromonospora</taxon>
    </lineage>
</organism>
<name>A0ABV9HH44_9MICO</name>
<proteinExistence type="predicted"/>
<dbReference type="EMBL" id="JBHSFI010000005">
    <property type="protein sequence ID" value="MFC4629594.1"/>
    <property type="molecule type" value="Genomic_DNA"/>
</dbReference>
<dbReference type="RefSeq" id="WP_377136649.1">
    <property type="nucleotide sequence ID" value="NZ_JBHSFI010000005.1"/>
</dbReference>
<sequence length="102" mass="10868">MTGYRITPDLTDKTLRQAGKHAEQLHAAAQQIAARSDGSGMSGDPVVVQAVAGFYALHERRARGLAAQANKAIDGTEQAVRAYNEADERMAADQQRFGNGAV</sequence>
<keyword evidence="2" id="KW-1185">Reference proteome</keyword>